<dbReference type="Pfam" id="PF05133">
    <property type="entry name" value="SPP1_portal"/>
    <property type="match status" value="1"/>
</dbReference>
<accession>A0A8S5QLN1</accession>
<dbReference type="EMBL" id="BK015684">
    <property type="protein sequence ID" value="DAE19713.1"/>
    <property type="molecule type" value="Genomic_DNA"/>
</dbReference>
<dbReference type="InterPro" id="IPR021145">
    <property type="entry name" value="Portal_protein_SPP1_Gp6-like"/>
</dbReference>
<proteinExistence type="predicted"/>
<organism evidence="1">
    <name type="scientific">Myoviridae sp. ctuID12</name>
    <dbReference type="NCBI Taxonomy" id="2826707"/>
    <lineage>
        <taxon>Viruses</taxon>
        <taxon>Duplodnaviria</taxon>
        <taxon>Heunggongvirae</taxon>
        <taxon>Uroviricota</taxon>
        <taxon>Caudoviricetes</taxon>
    </lineage>
</organism>
<evidence type="ECO:0000313" key="1">
    <source>
        <dbReference type="EMBL" id="DAE19713.1"/>
    </source>
</evidence>
<sequence>MSRRRQDIINDYLENPQKMLLKRPFFRGSESIGINDPTEGCNVKTNQLREAELPEVNRRIVSQERFMRELDPNCHNVIFDNNLPSICVKLEDGSYSEIQFKRFGIPMQRAIVKAQTLYLAGNKRVHILHDSNPSDTLKNNFADFKWHWLNDNMDGVGYRAVKVQKSFGDVGVLMYMNEKNEIKSRIFSYEDGYQVIPHKDDNGEPLLDCVYYKTSDGVRHIDAYDDTNHYHFSDYFPSGNDGGENTKSGWYMDYKEEHGFNESPLVTKRGAPAWDNGEDLIELFEIIYNLFAVIQKRHGWGILYIKGKFNETAKKIAGSVILNDTSVEGNGSAEFKTPPSPQNMIDFMQAILDQIQIATGATFILPKDIKSSGDVSGLAIQMTRSLDIVESSDSVIEWQNFASKMSRLYKEGLAKQLVSSGENPTAITDFAKMKVSTSFKPWQPFDESTWNQMLCTMKGAGVISTKTAVEKNTISAPDEEVRLQKEQEIASRLEALNSSIEQSAQQQIADLTNESNNE</sequence>
<name>A0A8S5QLN1_9CAUD</name>
<reference evidence="1" key="1">
    <citation type="journal article" date="2021" name="Proc. Natl. Acad. Sci. U.S.A.">
        <title>A Catalog of Tens of Thousands of Viruses from Human Metagenomes Reveals Hidden Associations with Chronic Diseases.</title>
        <authorList>
            <person name="Tisza M.J."/>
            <person name="Buck C.B."/>
        </authorList>
    </citation>
    <scope>NUCLEOTIDE SEQUENCE</scope>
    <source>
        <strain evidence="1">CtuID12</strain>
    </source>
</reference>
<protein>
    <submittedName>
        <fullName evidence="1">Portal protein</fullName>
    </submittedName>
</protein>